<name>A0A1P8YZQ9_EDWIC</name>
<dbReference type="Pfam" id="PF01514">
    <property type="entry name" value="YscJ_FliF"/>
    <property type="match status" value="1"/>
</dbReference>
<reference evidence="12" key="1">
    <citation type="submission" date="2016-05" db="EMBL/GenBank/DDBJ databases">
        <authorList>
            <person name="Lavstsen T."/>
            <person name="Jespersen J.S."/>
        </authorList>
    </citation>
    <scope>NUCLEOTIDE SEQUENCE</scope>
    <source>
        <strain evidence="12">LADL11-100</strain>
    </source>
</reference>
<evidence type="ECO:0000256" key="2">
    <source>
        <dbReference type="ARBA" id="ARBA00009509"/>
    </source>
</evidence>
<dbReference type="InterPro" id="IPR006121">
    <property type="entry name" value="HMA_dom"/>
</dbReference>
<evidence type="ECO:0000256" key="7">
    <source>
        <dbReference type="ARBA" id="ARBA00023139"/>
    </source>
</evidence>
<keyword evidence="3" id="KW-0813">Transport</keyword>
<protein>
    <recommendedName>
        <fullName evidence="10">Lipoprotein</fullName>
    </recommendedName>
</protein>
<dbReference type="InterPro" id="IPR045851">
    <property type="entry name" value="AMP-bd_C_sf"/>
</dbReference>
<dbReference type="Gene3D" id="3.30.70.1530">
    <property type="entry name" value="Hypothetical protein rpa1041"/>
    <property type="match status" value="1"/>
</dbReference>
<dbReference type="Gene3D" id="3.30.300.30">
    <property type="match status" value="1"/>
</dbReference>
<evidence type="ECO:0000256" key="10">
    <source>
        <dbReference type="RuleBase" id="RU364102"/>
    </source>
</evidence>
<evidence type="ECO:0000259" key="11">
    <source>
        <dbReference type="Pfam" id="PF01514"/>
    </source>
</evidence>
<evidence type="ECO:0000256" key="6">
    <source>
        <dbReference type="ARBA" id="ARBA00023136"/>
    </source>
</evidence>
<evidence type="ECO:0000256" key="9">
    <source>
        <dbReference type="ARBA" id="ARBA00023288"/>
    </source>
</evidence>
<dbReference type="GO" id="GO:0009306">
    <property type="term" value="P:protein secretion"/>
    <property type="evidence" value="ECO:0007669"/>
    <property type="project" value="InterPro"/>
</dbReference>
<evidence type="ECO:0000256" key="4">
    <source>
        <dbReference type="ARBA" id="ARBA00022729"/>
    </source>
</evidence>
<gene>
    <name evidence="12" type="primary">esaJ</name>
    <name evidence="12" type="ORF">EICT3_030</name>
</gene>
<dbReference type="GO" id="GO:0046872">
    <property type="term" value="F:metal ion binding"/>
    <property type="evidence" value="ECO:0007669"/>
    <property type="project" value="InterPro"/>
</dbReference>
<comment type="subcellular location">
    <subcellularLocation>
        <location evidence="1">Cell outer membrane</location>
        <topology evidence="1">Lipid-anchor</topology>
    </subcellularLocation>
</comment>
<dbReference type="InterPro" id="IPR006182">
    <property type="entry name" value="FliF_N_dom"/>
</dbReference>
<feature type="transmembrane region" description="Helical" evidence="10">
    <location>
        <begin position="215"/>
        <end position="237"/>
    </location>
</feature>
<keyword evidence="10" id="KW-1133">Transmembrane helix</keyword>
<keyword evidence="9 10" id="KW-0449">Lipoprotein</keyword>
<organism evidence="12">
    <name type="scientific">Edwardsiella ictaluri</name>
    <dbReference type="NCBI Taxonomy" id="67780"/>
    <lineage>
        <taxon>Bacteria</taxon>
        <taxon>Pseudomonadati</taxon>
        <taxon>Pseudomonadota</taxon>
        <taxon>Gammaproteobacteria</taxon>
        <taxon>Enterobacterales</taxon>
        <taxon>Hafniaceae</taxon>
        <taxon>Edwardsiella</taxon>
    </lineage>
</organism>
<proteinExistence type="inferred from homology"/>
<keyword evidence="8 10" id="KW-0998">Cell outer membrane</keyword>
<evidence type="ECO:0000256" key="3">
    <source>
        <dbReference type="ARBA" id="ARBA00022448"/>
    </source>
</evidence>
<keyword evidence="5" id="KW-0653">Protein transport</keyword>
<evidence type="ECO:0000256" key="5">
    <source>
        <dbReference type="ARBA" id="ARBA00022927"/>
    </source>
</evidence>
<keyword evidence="6 10" id="KW-0472">Membrane</keyword>
<evidence type="ECO:0000256" key="8">
    <source>
        <dbReference type="ARBA" id="ARBA00023237"/>
    </source>
</evidence>
<dbReference type="CDD" id="cd00371">
    <property type="entry name" value="HMA"/>
    <property type="match status" value="1"/>
</dbReference>
<comment type="similarity">
    <text evidence="2 10">Belongs to the YscJ lipoprotein family.</text>
</comment>
<evidence type="ECO:0000256" key="1">
    <source>
        <dbReference type="ARBA" id="ARBA00004459"/>
    </source>
</evidence>
<dbReference type="AlphaFoldDB" id="A0A1P8YZQ9"/>
<keyword evidence="7 10" id="KW-0564">Palmitate</keyword>
<dbReference type="PROSITE" id="PS51257">
    <property type="entry name" value="PROKAR_LIPOPROTEIN"/>
    <property type="match status" value="1"/>
</dbReference>
<dbReference type="PRINTS" id="PR01338">
    <property type="entry name" value="TYPE3OMKPROT"/>
</dbReference>
<evidence type="ECO:0000313" key="12">
    <source>
        <dbReference type="EMBL" id="AQD17740.1"/>
    </source>
</evidence>
<sequence length="279" mass="30314">MKITPWILLFSMLPLLSGCKSELYSKLDEKEANQMMALLIYNKIPADKRMEKDGVTLLVDQDRFVDAVEVLRQNGLPRPQTVTMQELFPSGQLVTSPEQEEAKLNYLKSQQIEKMLSSMDGVINAEVSVAEPRAIVGEAPPLASAAVFIKYSPDVNLPAREAEIRALINNGIPGLAPDRISVTLQRAEYRYQPPGAVAAEDHKIILYGYPLPLEALIAAACTLLFGLLISLTLCYAAPGGARHDTRQAASVSGLAPAWAHHRSRMVGSAGATLLAVDLP</sequence>
<keyword evidence="10" id="KW-0812">Transmembrane</keyword>
<dbReference type="InterPro" id="IPR043427">
    <property type="entry name" value="YscJ/FliF"/>
</dbReference>
<dbReference type="InterPro" id="IPR003282">
    <property type="entry name" value="T3SS_SctJ"/>
</dbReference>
<feature type="domain" description="Flagellar M-ring N-terminal" evidence="11">
    <location>
        <begin position="22"/>
        <end position="188"/>
    </location>
</feature>
<keyword evidence="4 10" id="KW-0732">Signal</keyword>
<dbReference type="EMBL" id="KX380194">
    <property type="protein sequence ID" value="AQD17740.1"/>
    <property type="molecule type" value="Genomic_DNA"/>
</dbReference>
<dbReference type="GO" id="GO:0009279">
    <property type="term" value="C:cell outer membrane"/>
    <property type="evidence" value="ECO:0007669"/>
    <property type="project" value="UniProtKB-SubCell"/>
</dbReference>
<dbReference type="PANTHER" id="PTHR30046">
    <property type="entry name" value="FLAGELLAR M-RING PROTEIN"/>
    <property type="match status" value="1"/>
</dbReference>
<dbReference type="NCBIfam" id="TIGR02544">
    <property type="entry name" value="III_secr_YscJ"/>
    <property type="match status" value="1"/>
</dbReference>
<dbReference type="PANTHER" id="PTHR30046:SF3">
    <property type="entry name" value="SECRETION SYSTEM APPARATUS LIPOPROTEIN SSAJ"/>
    <property type="match status" value="1"/>
</dbReference>
<accession>A0A1P8YZQ9</accession>